<dbReference type="Proteomes" id="UP000663873">
    <property type="component" value="Unassembled WGS sequence"/>
</dbReference>
<dbReference type="AlphaFoldDB" id="A0A817QIM3"/>
<dbReference type="PANTHER" id="PTHR31064">
    <property type="entry name" value="POTASSIUM TRANSPORT PROTEIN DDB_G0292412-RELATED"/>
    <property type="match status" value="1"/>
</dbReference>
<evidence type="ECO:0000256" key="5">
    <source>
        <dbReference type="ARBA" id="ARBA00023065"/>
    </source>
</evidence>
<evidence type="ECO:0000256" key="6">
    <source>
        <dbReference type="ARBA" id="ARBA00023136"/>
    </source>
</evidence>
<keyword evidence="5" id="KW-0406">Ion transport</keyword>
<dbReference type="GO" id="GO:0005886">
    <property type="term" value="C:plasma membrane"/>
    <property type="evidence" value="ECO:0007669"/>
    <property type="project" value="TreeGrafter"/>
</dbReference>
<feature type="transmembrane region" description="Helical" evidence="7">
    <location>
        <begin position="559"/>
        <end position="578"/>
    </location>
</feature>
<accession>A0A817QIM3</accession>
<keyword evidence="2" id="KW-0813">Transport</keyword>
<dbReference type="EMBL" id="CAJOBP010001672">
    <property type="protein sequence ID" value="CAF4302340.1"/>
    <property type="molecule type" value="Genomic_DNA"/>
</dbReference>
<sequence length="889" mass="102030">MNTLNNNDFNILDLPDEILLVILNKLNTTDVFHSLVDVNQQFDRLAFDYLYVRNIDMTDTMIINSLYDQISSIDTKILSKICEKVLPRIHHLVYKLTIEQYSMQHIILAANYPQHYSLSLINFQEEILYQYLTSILFYFLCFLLIKDDLIRRDLLTKQITHLKGVARISEYSSKMLWSTRDAQHERQATQHFVAATTVGRFNVAAFDNVSFHSDSIPDCHVSDILSRRQSLLEVHPQQVSTVVDIIPEEPTTNDAQPSAVPEKRRHSWRMTYYFYIHVSFFIISGLVCGLIVWLIENHSSSRNLQMDVAYIDAWFVSSSCVYSCGLTSLDFAKLSHASQIVLMLFTFISGVTISTLPALVVKTQTHRNVEGITVDDDHGVLEDGANNELRTFNIQREPNFPEHMRQRLKALPTAAQLRFRAYITCIILILSTCFAIYSIGFIAIGSWLQACYTPEQLLQGNSTVNPWYISFIFTITGFNQNGLSPFSDGLSRFVYDVYLNLFVMMVVMSGTSFFPFILRNVVLLARRLSPWHHKVIFDYILMNNHRLSTLLFPSVQTRIYLLVTMLLYILGVSISLILDLKSAAFAVYSPGTRVLIFIFQTVNTRFAGFQTIDLNLLASGTLLVYLLLMATKPQMLCALDESPFELSWLALQAKEEANAETNSIVNGNSNLGLSLRNNKLESIQSLPPTGVLPVQHVKHFLRRQSYVTKNLAREEFTKKLQDDDNNYKSRRLQYLRGRLFLIYFVRSIIQHIVSFVILTRTWLFFFIFLICAIEYHKMAPIDPNITIFKVIFEIISAFGTVGLSLGYPNVASSFSTVLSPASKTIIVATMLMGRHRGLLASMKDQEVIEHSADDLLDRRREEVMNEYQRTQFYRNILLTIRQDEAITTF</sequence>
<dbReference type="Proteomes" id="UP000663825">
    <property type="component" value="Unassembled WGS sequence"/>
</dbReference>
<feature type="transmembrane region" description="Helical" evidence="7">
    <location>
        <begin position="127"/>
        <end position="145"/>
    </location>
</feature>
<keyword evidence="6 7" id="KW-0472">Membrane</keyword>
<dbReference type="Pfam" id="PF02386">
    <property type="entry name" value="TrkH"/>
    <property type="match status" value="2"/>
</dbReference>
<dbReference type="PANTHER" id="PTHR31064:SF30">
    <property type="entry name" value="HIGH-AFFINITY POTASSIUM TRANSPORT PROTEIN-RELATED"/>
    <property type="match status" value="1"/>
</dbReference>
<comment type="caution">
    <text evidence="9">The sequence shown here is derived from an EMBL/GenBank/DDBJ whole genome shotgun (WGS) entry which is preliminary data.</text>
</comment>
<keyword evidence="3 7" id="KW-0812">Transmembrane</keyword>
<dbReference type="InterPro" id="IPR051143">
    <property type="entry name" value="TrkH_K-transport"/>
</dbReference>
<feature type="transmembrane region" description="Helical" evidence="7">
    <location>
        <begin position="272"/>
        <end position="295"/>
    </location>
</feature>
<evidence type="ECO:0000313" key="10">
    <source>
        <dbReference type="EMBL" id="CAF4302340.1"/>
    </source>
</evidence>
<evidence type="ECO:0000313" key="12">
    <source>
        <dbReference type="Proteomes" id="UP000663873"/>
    </source>
</evidence>
<reference evidence="9" key="1">
    <citation type="submission" date="2021-02" db="EMBL/GenBank/DDBJ databases">
        <authorList>
            <person name="Nowell W R."/>
        </authorList>
    </citation>
    <scope>NUCLEOTIDE SEQUENCE</scope>
</reference>
<evidence type="ECO:0000256" key="2">
    <source>
        <dbReference type="ARBA" id="ARBA00022448"/>
    </source>
</evidence>
<feature type="transmembrane region" description="Helical" evidence="7">
    <location>
        <begin position="498"/>
        <end position="518"/>
    </location>
</feature>
<feature type="transmembrane region" description="Helical" evidence="7">
    <location>
        <begin position="340"/>
        <end position="361"/>
    </location>
</feature>
<dbReference type="InterPro" id="IPR001810">
    <property type="entry name" value="F-box_dom"/>
</dbReference>
<evidence type="ECO:0000256" key="7">
    <source>
        <dbReference type="SAM" id="Phobius"/>
    </source>
</evidence>
<proteinExistence type="predicted"/>
<protein>
    <recommendedName>
        <fullName evidence="8">F-box domain-containing protein</fullName>
    </recommendedName>
</protein>
<dbReference type="GO" id="GO:0030001">
    <property type="term" value="P:metal ion transport"/>
    <property type="evidence" value="ECO:0007669"/>
    <property type="project" value="UniProtKB-ARBA"/>
</dbReference>
<gene>
    <name evidence="9" type="ORF">TIS948_LOCUS12270</name>
    <name evidence="10" type="ORF">UJA718_LOCUS12724</name>
</gene>
<feature type="domain" description="F-box" evidence="8">
    <location>
        <begin position="8"/>
        <end position="55"/>
    </location>
</feature>
<evidence type="ECO:0000313" key="11">
    <source>
        <dbReference type="Proteomes" id="UP000663825"/>
    </source>
</evidence>
<feature type="transmembrane region" description="Helical" evidence="7">
    <location>
        <begin position="787"/>
        <end position="807"/>
    </location>
</feature>
<feature type="transmembrane region" description="Helical" evidence="7">
    <location>
        <begin position="421"/>
        <end position="447"/>
    </location>
</feature>
<dbReference type="GO" id="GO:0008324">
    <property type="term" value="F:monoatomic cation transmembrane transporter activity"/>
    <property type="evidence" value="ECO:0007669"/>
    <property type="project" value="InterPro"/>
</dbReference>
<feature type="transmembrane region" description="Helical" evidence="7">
    <location>
        <begin position="759"/>
        <end position="775"/>
    </location>
</feature>
<feature type="transmembrane region" description="Helical" evidence="7">
    <location>
        <begin position="608"/>
        <end position="628"/>
    </location>
</feature>
<evidence type="ECO:0000256" key="1">
    <source>
        <dbReference type="ARBA" id="ARBA00004141"/>
    </source>
</evidence>
<keyword evidence="4 7" id="KW-1133">Transmembrane helix</keyword>
<evidence type="ECO:0000256" key="4">
    <source>
        <dbReference type="ARBA" id="ARBA00022989"/>
    </source>
</evidence>
<dbReference type="OrthoDB" id="10041446at2759"/>
<evidence type="ECO:0000313" key="9">
    <source>
        <dbReference type="EMBL" id="CAF3195868.1"/>
    </source>
</evidence>
<dbReference type="PROSITE" id="PS50181">
    <property type="entry name" value="FBOX"/>
    <property type="match status" value="1"/>
</dbReference>
<keyword evidence="12" id="KW-1185">Reference proteome</keyword>
<dbReference type="InterPro" id="IPR003445">
    <property type="entry name" value="Cat_transpt"/>
</dbReference>
<name>A0A817QIM3_9BILA</name>
<evidence type="ECO:0000259" key="8">
    <source>
        <dbReference type="PROSITE" id="PS50181"/>
    </source>
</evidence>
<evidence type="ECO:0000256" key="3">
    <source>
        <dbReference type="ARBA" id="ARBA00022692"/>
    </source>
</evidence>
<dbReference type="EMBL" id="CAJNXB010001814">
    <property type="protein sequence ID" value="CAF3195868.1"/>
    <property type="molecule type" value="Genomic_DNA"/>
</dbReference>
<organism evidence="9 11">
    <name type="scientific">Rotaria socialis</name>
    <dbReference type="NCBI Taxonomy" id="392032"/>
    <lineage>
        <taxon>Eukaryota</taxon>
        <taxon>Metazoa</taxon>
        <taxon>Spiralia</taxon>
        <taxon>Gnathifera</taxon>
        <taxon>Rotifera</taxon>
        <taxon>Eurotatoria</taxon>
        <taxon>Bdelloidea</taxon>
        <taxon>Philodinida</taxon>
        <taxon>Philodinidae</taxon>
        <taxon>Rotaria</taxon>
    </lineage>
</organism>
<comment type="subcellular location">
    <subcellularLocation>
        <location evidence="1">Membrane</location>
        <topology evidence="1">Multi-pass membrane protein</topology>
    </subcellularLocation>
</comment>